<sequence>MSTQSSSVPALALPNELTTHVFLHCLPLHGRVRPDPKTGPLLVAQIRHWRAVALSFPALWASIALDFHSGMAEPVISQRTALAGLWLSRASRSPLSITINAELLPGSRLPAGICSLIKSLSAQWGRLELMIPAPDFLELCEVAGPFPHLQVVAINPYRDQAEYRVPFLHSPKLQVLRLSDAFIGCFECEPGEPSQSISAVECPIRRSATEIFRMFEKFPNLHHLIVTANCWINDLPPQLSFPPCPPLHSLSLDNNCAVGLKHLTLPTLRHLEIVISIDGCDQLIADFVARSSCTLTYLGLEFIDNYWPLELECVLRAAPSVVSLRLGFSGLNSTPQSACFVLHRLDILPHLTNIYVRGWGKGNVNTWDMCLGLIQARPALLMADFCEMDERIPPPTAQQITGFEAAAERGMRITLRREGYRDKPWQWPDGPEEDMDENFFGFATSGSLPSLGLMASEDWSGVFEEQRMCPSAMSDRLGFRKAILANILETRTAKSLYRAERESNSGSGSDHFAVAIAIRCFSIVINSFSDPGPPQ</sequence>
<evidence type="ECO:0008006" key="3">
    <source>
        <dbReference type="Google" id="ProtNLM"/>
    </source>
</evidence>
<proteinExistence type="predicted"/>
<accession>A0AAD6USB0</accession>
<keyword evidence="2" id="KW-1185">Reference proteome</keyword>
<dbReference type="EMBL" id="JARJCW010000128">
    <property type="protein sequence ID" value="KAJ7191783.1"/>
    <property type="molecule type" value="Genomic_DNA"/>
</dbReference>
<dbReference type="Proteomes" id="UP001219525">
    <property type="component" value="Unassembled WGS sequence"/>
</dbReference>
<evidence type="ECO:0000313" key="1">
    <source>
        <dbReference type="EMBL" id="KAJ7191783.1"/>
    </source>
</evidence>
<protein>
    <recommendedName>
        <fullName evidence="3">F-box domain-containing protein</fullName>
    </recommendedName>
</protein>
<dbReference type="AlphaFoldDB" id="A0AAD6USB0"/>
<gene>
    <name evidence="1" type="ORF">GGX14DRAFT_596975</name>
</gene>
<evidence type="ECO:0000313" key="2">
    <source>
        <dbReference type="Proteomes" id="UP001219525"/>
    </source>
</evidence>
<name>A0AAD6USB0_9AGAR</name>
<dbReference type="InterPro" id="IPR032675">
    <property type="entry name" value="LRR_dom_sf"/>
</dbReference>
<dbReference type="SUPFAM" id="SSF52047">
    <property type="entry name" value="RNI-like"/>
    <property type="match status" value="1"/>
</dbReference>
<reference evidence="1" key="1">
    <citation type="submission" date="2023-03" db="EMBL/GenBank/DDBJ databases">
        <title>Massive genome expansion in bonnet fungi (Mycena s.s.) driven by repeated elements and novel gene families across ecological guilds.</title>
        <authorList>
            <consortium name="Lawrence Berkeley National Laboratory"/>
            <person name="Harder C.B."/>
            <person name="Miyauchi S."/>
            <person name="Viragh M."/>
            <person name="Kuo A."/>
            <person name="Thoen E."/>
            <person name="Andreopoulos B."/>
            <person name="Lu D."/>
            <person name="Skrede I."/>
            <person name="Drula E."/>
            <person name="Henrissat B."/>
            <person name="Morin E."/>
            <person name="Kohler A."/>
            <person name="Barry K."/>
            <person name="LaButti K."/>
            <person name="Morin E."/>
            <person name="Salamov A."/>
            <person name="Lipzen A."/>
            <person name="Mereny Z."/>
            <person name="Hegedus B."/>
            <person name="Baldrian P."/>
            <person name="Stursova M."/>
            <person name="Weitz H."/>
            <person name="Taylor A."/>
            <person name="Grigoriev I.V."/>
            <person name="Nagy L.G."/>
            <person name="Martin F."/>
            <person name="Kauserud H."/>
        </authorList>
    </citation>
    <scope>NUCLEOTIDE SEQUENCE</scope>
    <source>
        <strain evidence="1">9144</strain>
    </source>
</reference>
<organism evidence="1 2">
    <name type="scientific">Mycena pura</name>
    <dbReference type="NCBI Taxonomy" id="153505"/>
    <lineage>
        <taxon>Eukaryota</taxon>
        <taxon>Fungi</taxon>
        <taxon>Dikarya</taxon>
        <taxon>Basidiomycota</taxon>
        <taxon>Agaricomycotina</taxon>
        <taxon>Agaricomycetes</taxon>
        <taxon>Agaricomycetidae</taxon>
        <taxon>Agaricales</taxon>
        <taxon>Marasmiineae</taxon>
        <taxon>Mycenaceae</taxon>
        <taxon>Mycena</taxon>
    </lineage>
</organism>
<comment type="caution">
    <text evidence="1">The sequence shown here is derived from an EMBL/GenBank/DDBJ whole genome shotgun (WGS) entry which is preliminary data.</text>
</comment>
<dbReference type="Gene3D" id="3.80.10.10">
    <property type="entry name" value="Ribonuclease Inhibitor"/>
    <property type="match status" value="1"/>
</dbReference>